<gene>
    <name evidence="1" type="ORF">N3K66_002142</name>
</gene>
<keyword evidence="2" id="KW-1185">Reference proteome</keyword>
<dbReference type="Proteomes" id="UP001163324">
    <property type="component" value="Chromosome 2"/>
</dbReference>
<evidence type="ECO:0000313" key="1">
    <source>
        <dbReference type="EMBL" id="KAI9902790.1"/>
    </source>
</evidence>
<evidence type="ECO:0000313" key="2">
    <source>
        <dbReference type="Proteomes" id="UP001163324"/>
    </source>
</evidence>
<name>A0ACC0VAD2_9HYPO</name>
<organism evidence="1 2">
    <name type="scientific">Trichothecium roseum</name>
    <dbReference type="NCBI Taxonomy" id="47278"/>
    <lineage>
        <taxon>Eukaryota</taxon>
        <taxon>Fungi</taxon>
        <taxon>Dikarya</taxon>
        <taxon>Ascomycota</taxon>
        <taxon>Pezizomycotina</taxon>
        <taxon>Sordariomycetes</taxon>
        <taxon>Hypocreomycetidae</taxon>
        <taxon>Hypocreales</taxon>
        <taxon>Hypocreales incertae sedis</taxon>
        <taxon>Trichothecium</taxon>
    </lineage>
</organism>
<comment type="caution">
    <text evidence="1">The sequence shown here is derived from an EMBL/GenBank/DDBJ whole genome shotgun (WGS) entry which is preliminary data.</text>
</comment>
<sequence length="477" mass="51865">MASPSPFSSGGQSTMGGHSPLEAHSTLEVGTPYTENQRHPLPEFHQQAPQYQQAAFLAPESKYAGPAVLDGKEHVPNADAGESGRICGLKKKFFFILLAVAALMAVGLAVGLGVGLTMRSGGDSANDGASNDGNSNDGNSKDGPSNPLRSSSKISAASFTDEYSNTNTIVVYQREDRSIYMSTFNSSKEGWRVSPVVDGSSGISLDTVRGDTGLAIDVYELESKERHVRIFWQQTDNALQYYYRKTIRTDEVSGPDDWETGLDGDDFRTAVNGSAIAVHGRPCVECKRSVYLFFQDAHYDVLAGRLEGDDKDGWDWVNTNGPKTDGGLSMATASIEEKGYFRLYYRADDGELKLLGNNEDKEYAIVPTGRKLGTDDALAAFTTRTSEVGTQVLSKGTGPDDHVVLTYYYEKHWKSGSRVSALDDCSPKGAMAATYSQAVYCVVDSEEGPRIKGWQWNGDPDEPTTFTDYEEIGIVDI</sequence>
<reference evidence="1" key="1">
    <citation type="submission" date="2022-10" db="EMBL/GenBank/DDBJ databases">
        <title>Complete Genome of Trichothecium roseum strain YXFP-22015, a Plant Pathogen Isolated from Citrus.</title>
        <authorList>
            <person name="Wang Y."/>
            <person name="Zhu L."/>
        </authorList>
    </citation>
    <scope>NUCLEOTIDE SEQUENCE</scope>
    <source>
        <strain evidence="1">YXFP-22015</strain>
    </source>
</reference>
<proteinExistence type="predicted"/>
<dbReference type="EMBL" id="CM047941">
    <property type="protein sequence ID" value="KAI9902790.1"/>
    <property type="molecule type" value="Genomic_DNA"/>
</dbReference>
<protein>
    <submittedName>
        <fullName evidence="1">Uncharacterized protein</fullName>
    </submittedName>
</protein>
<accession>A0ACC0VAD2</accession>